<feature type="transmembrane region" description="Helical" evidence="9">
    <location>
        <begin position="212"/>
        <end position="232"/>
    </location>
</feature>
<comment type="pathway">
    <text evidence="2">Lipid metabolism; sphingolipid metabolism.</text>
</comment>
<organism evidence="11 12">
    <name type="scientific">Dictyocaulus viviparus</name>
    <name type="common">Bovine lungworm</name>
    <dbReference type="NCBI Taxonomy" id="29172"/>
    <lineage>
        <taxon>Eukaryota</taxon>
        <taxon>Metazoa</taxon>
        <taxon>Ecdysozoa</taxon>
        <taxon>Nematoda</taxon>
        <taxon>Chromadorea</taxon>
        <taxon>Rhabditida</taxon>
        <taxon>Rhabditina</taxon>
        <taxon>Rhabditomorpha</taxon>
        <taxon>Strongyloidea</taxon>
        <taxon>Metastrongylidae</taxon>
        <taxon>Dictyocaulus</taxon>
    </lineage>
</organism>
<evidence type="ECO:0000256" key="2">
    <source>
        <dbReference type="ARBA" id="ARBA00004760"/>
    </source>
</evidence>
<dbReference type="UniPathway" id="UPA00222"/>
<dbReference type="PANTHER" id="PTHR12560:SF0">
    <property type="entry name" value="LD18904P"/>
    <property type="match status" value="1"/>
</dbReference>
<keyword evidence="4 7" id="KW-0812">Transmembrane</keyword>
<reference evidence="11 12" key="1">
    <citation type="submission" date="2013-11" db="EMBL/GenBank/DDBJ databases">
        <title>Draft genome of the bovine lungworm Dictyocaulus viviparus.</title>
        <authorList>
            <person name="Mitreva M."/>
        </authorList>
    </citation>
    <scope>NUCLEOTIDE SEQUENCE [LARGE SCALE GENOMIC DNA]</scope>
    <source>
        <strain evidence="11 12">HannoverDv2000</strain>
    </source>
</reference>
<dbReference type="GO" id="GO:0046513">
    <property type="term" value="P:ceramide biosynthetic process"/>
    <property type="evidence" value="ECO:0007669"/>
    <property type="project" value="InterPro"/>
</dbReference>
<evidence type="ECO:0000313" key="11">
    <source>
        <dbReference type="EMBL" id="KJH46548.1"/>
    </source>
</evidence>
<evidence type="ECO:0000313" key="12">
    <source>
        <dbReference type="Proteomes" id="UP000053766"/>
    </source>
</evidence>
<evidence type="ECO:0000256" key="3">
    <source>
        <dbReference type="ARBA" id="ARBA00004991"/>
    </source>
</evidence>
<evidence type="ECO:0000256" key="9">
    <source>
        <dbReference type="SAM" id="Phobius"/>
    </source>
</evidence>
<keyword evidence="12" id="KW-1185">Reference proteome</keyword>
<proteinExistence type="predicted"/>
<dbReference type="PANTHER" id="PTHR12560">
    <property type="entry name" value="LONGEVITY ASSURANCE FACTOR 1 LAG1"/>
    <property type="match status" value="1"/>
</dbReference>
<dbReference type="GO" id="GO:0050291">
    <property type="term" value="F:sphingosine N-acyltransferase activity"/>
    <property type="evidence" value="ECO:0007669"/>
    <property type="project" value="InterPro"/>
</dbReference>
<evidence type="ECO:0000256" key="8">
    <source>
        <dbReference type="SAM" id="MobiDB-lite"/>
    </source>
</evidence>
<feature type="transmembrane region" description="Helical" evidence="9">
    <location>
        <begin position="132"/>
        <end position="151"/>
    </location>
</feature>
<dbReference type="GO" id="GO:0016020">
    <property type="term" value="C:membrane"/>
    <property type="evidence" value="ECO:0007669"/>
    <property type="project" value="UniProtKB-SubCell"/>
</dbReference>
<accession>A0A0D8XPH2</accession>
<evidence type="ECO:0000256" key="6">
    <source>
        <dbReference type="ARBA" id="ARBA00023136"/>
    </source>
</evidence>
<protein>
    <submittedName>
        <fullName evidence="11">Longevity-assurance protein</fullName>
    </submittedName>
</protein>
<feature type="transmembrane region" description="Helical" evidence="9">
    <location>
        <begin position="88"/>
        <end position="107"/>
    </location>
</feature>
<reference evidence="12" key="2">
    <citation type="journal article" date="2016" name="Sci. Rep.">
        <title>Dictyocaulus viviparus genome, variome and transcriptome elucidate lungworm biology and support future intervention.</title>
        <authorList>
            <person name="McNulty S.N."/>
            <person name="Strube C."/>
            <person name="Rosa B.A."/>
            <person name="Martin J.C."/>
            <person name="Tyagi R."/>
            <person name="Choi Y.J."/>
            <person name="Wang Q."/>
            <person name="Hallsworth Pepin K."/>
            <person name="Zhang X."/>
            <person name="Ozersky P."/>
            <person name="Wilson R.K."/>
            <person name="Sternberg P.W."/>
            <person name="Gasser R.B."/>
            <person name="Mitreva M."/>
        </authorList>
    </citation>
    <scope>NUCLEOTIDE SEQUENCE [LARGE SCALE GENOMIC DNA]</scope>
    <source>
        <strain evidence="12">HannoverDv2000</strain>
    </source>
</reference>
<gene>
    <name evidence="11" type="ORF">DICVIV_07389</name>
</gene>
<dbReference type="EMBL" id="KN716347">
    <property type="protein sequence ID" value="KJH46548.1"/>
    <property type="molecule type" value="Genomic_DNA"/>
</dbReference>
<feature type="region of interest" description="Disordered" evidence="8">
    <location>
        <begin position="335"/>
        <end position="378"/>
    </location>
</feature>
<sequence length="378" mass="44588">MEDIWKADHWLPRGIEWHQLPNNFSDLLYPIYFSLPLIVFRIFLESFVGVPIGFLLGYYENESVVDAIFNHLNGGFARQTRSKRVLECFWRFSYYTFAFIYGIVVLWNKSWLWDVKQCWIEYPFHSIDDSVWWYYMIETSFYYSLLLASFFDVKRSDFWQLIVHHFITIGLLSTSFAINFVRVGTLVLISHDLGDILLEFTKLTRYDRKLKVLTNACFCVFLIIWIITRLIYYPFVVVQSALFDAASLIQPDYDLLDITEVGFVAIHCETTFKHKPYAPRVIIFMLFVLLILHIFWTALIMKVIVKAISQGEAGDVRSDSERSDIETHKLIEQNGQRSVLRRRTARKHSNSDDDSDSDCVSGNDRNLRKNGVQRRRLR</sequence>
<dbReference type="SMART" id="SM00724">
    <property type="entry name" value="TLC"/>
    <property type="match status" value="1"/>
</dbReference>
<evidence type="ECO:0000256" key="7">
    <source>
        <dbReference type="PROSITE-ProRule" id="PRU00205"/>
    </source>
</evidence>
<dbReference type="OrthoDB" id="537032at2759"/>
<feature type="transmembrane region" description="Helical" evidence="9">
    <location>
        <begin position="281"/>
        <end position="301"/>
    </location>
</feature>
<evidence type="ECO:0000259" key="10">
    <source>
        <dbReference type="PROSITE" id="PS50922"/>
    </source>
</evidence>
<dbReference type="InterPro" id="IPR006634">
    <property type="entry name" value="TLC-dom"/>
</dbReference>
<keyword evidence="5 9" id="KW-1133">Transmembrane helix</keyword>
<comment type="subcellular location">
    <subcellularLocation>
        <location evidence="1">Membrane</location>
        <topology evidence="1">Multi-pass membrane protein</topology>
    </subcellularLocation>
</comment>
<dbReference type="InterPro" id="IPR016439">
    <property type="entry name" value="Lag1/Lac1-like"/>
</dbReference>
<evidence type="ECO:0000256" key="5">
    <source>
        <dbReference type="ARBA" id="ARBA00022989"/>
    </source>
</evidence>
<evidence type="ECO:0000256" key="4">
    <source>
        <dbReference type="ARBA" id="ARBA00022692"/>
    </source>
</evidence>
<name>A0A0D8XPH2_DICVI</name>
<feature type="domain" description="TLC" evidence="10">
    <location>
        <begin position="83"/>
        <end position="309"/>
    </location>
</feature>
<evidence type="ECO:0000256" key="1">
    <source>
        <dbReference type="ARBA" id="ARBA00004141"/>
    </source>
</evidence>
<keyword evidence="6 7" id="KW-0472">Membrane</keyword>
<dbReference type="AlphaFoldDB" id="A0A0D8XPH2"/>
<feature type="compositionally biased region" description="Basic residues" evidence="8">
    <location>
        <begin position="339"/>
        <end position="348"/>
    </location>
</feature>
<comment type="pathway">
    <text evidence="3">Sphingolipid metabolism.</text>
</comment>
<dbReference type="Proteomes" id="UP000053766">
    <property type="component" value="Unassembled WGS sequence"/>
</dbReference>
<dbReference type="PROSITE" id="PS50922">
    <property type="entry name" value="TLC"/>
    <property type="match status" value="1"/>
</dbReference>
<dbReference type="Pfam" id="PF03798">
    <property type="entry name" value="TRAM_LAG1_CLN8"/>
    <property type="match status" value="1"/>
</dbReference>
<dbReference type="STRING" id="29172.A0A0D8XPH2"/>